<organism evidence="1">
    <name type="scientific">Paravaejovis puritanus</name>
    <dbReference type="NCBI Taxonomy" id="1532941"/>
    <lineage>
        <taxon>Eukaryota</taxon>
        <taxon>Metazoa</taxon>
        <taxon>Ecdysozoa</taxon>
        <taxon>Arthropoda</taxon>
        <taxon>Chelicerata</taxon>
        <taxon>Arachnida</taxon>
        <taxon>Scorpiones</taxon>
        <taxon>Iurida</taxon>
        <taxon>Chactoidea</taxon>
        <taxon>Vaejovidae</taxon>
        <taxon>Paravaejovis</taxon>
    </lineage>
</organism>
<feature type="non-terminal residue" evidence="1">
    <location>
        <position position="150"/>
    </location>
</feature>
<name>Q5EFF7_9SCOR</name>
<accession>Q5EFF7</accession>
<proteinExistence type="predicted"/>
<dbReference type="AlphaFoldDB" id="Q5EFF7"/>
<reference evidence="1" key="1">
    <citation type="journal article" date="2006" name="Mol. Genet. Genomics">
        <title>Divergent non-LTR retrotransposon lineages from the genomes of scorpions (Arachnida: Scorpiones).</title>
        <authorList>
            <person name="Glushkov S."/>
            <person name="Novikova O."/>
            <person name="Blinov A."/>
            <person name="Fet V."/>
        </authorList>
    </citation>
    <scope>NUCLEOTIDE SEQUENCE</scope>
</reference>
<dbReference type="PANTHER" id="PTHR19446">
    <property type="entry name" value="REVERSE TRANSCRIPTASES"/>
    <property type="match status" value="1"/>
</dbReference>
<gene>
    <name evidence="1" type="primary">RT</name>
</gene>
<evidence type="ECO:0000313" key="1">
    <source>
        <dbReference type="EMBL" id="AAX07257.1"/>
    </source>
</evidence>
<keyword evidence="1" id="KW-0808">Transferase</keyword>
<dbReference type="GO" id="GO:0003964">
    <property type="term" value="F:RNA-directed DNA polymerase activity"/>
    <property type="evidence" value="ECO:0007669"/>
    <property type="project" value="UniProtKB-KW"/>
</dbReference>
<feature type="non-terminal residue" evidence="1">
    <location>
        <position position="1"/>
    </location>
</feature>
<dbReference type="EMBL" id="AY894788">
    <property type="protein sequence ID" value="AAX07257.1"/>
    <property type="molecule type" value="Genomic_DNA"/>
</dbReference>
<keyword evidence="1" id="KW-0548">Nucleotidyltransferase</keyword>
<keyword evidence="1" id="KW-0695">RNA-directed DNA polymerase</keyword>
<protein>
    <submittedName>
        <fullName evidence="1">Reverse transcriptase</fullName>
    </submittedName>
</protein>
<sequence>LSSSPGPDGLQPILLKRCAASLTAPLKRLFENRLLHMRSLMTGKLLLFVPIYKSGNCFRVDNYRPISLTGVVVKTLEKIISKQISLFLANHHLTNQSQHGFCTGRSTFTNLLYAMNDWMSAVDSRETSMYLSRFAKAFDKVHTNDFSPMA</sequence>